<evidence type="ECO:0000256" key="12">
    <source>
        <dbReference type="SAM" id="Phobius"/>
    </source>
</evidence>
<feature type="transmembrane region" description="Helical" evidence="12">
    <location>
        <begin position="118"/>
        <end position="136"/>
    </location>
</feature>
<keyword evidence="2" id="KW-0813">Transport</keyword>
<evidence type="ECO:0000259" key="13">
    <source>
        <dbReference type="Pfam" id="PF00520"/>
    </source>
</evidence>
<evidence type="ECO:0000256" key="3">
    <source>
        <dbReference type="ARBA" id="ARBA00022538"/>
    </source>
</evidence>
<dbReference type="InterPro" id="IPR028325">
    <property type="entry name" value="VG_K_chnl"/>
</dbReference>
<proteinExistence type="predicted"/>
<keyword evidence="7" id="KW-0630">Potassium</keyword>
<feature type="transmembrane region" description="Helical" evidence="12">
    <location>
        <begin position="7"/>
        <end position="30"/>
    </location>
</feature>
<evidence type="ECO:0000256" key="5">
    <source>
        <dbReference type="ARBA" id="ARBA00022826"/>
    </source>
</evidence>
<evidence type="ECO:0000256" key="8">
    <source>
        <dbReference type="ARBA" id="ARBA00022989"/>
    </source>
</evidence>
<dbReference type="Proteomes" id="UP001596142">
    <property type="component" value="Unassembled WGS sequence"/>
</dbReference>
<dbReference type="Gene3D" id="1.10.287.70">
    <property type="match status" value="1"/>
</dbReference>
<dbReference type="InterPro" id="IPR027359">
    <property type="entry name" value="Volt_channel_dom_sf"/>
</dbReference>
<keyword evidence="3" id="KW-0633">Potassium transport</keyword>
<keyword evidence="10 12" id="KW-0472">Membrane</keyword>
<evidence type="ECO:0000313" key="14">
    <source>
        <dbReference type="EMBL" id="MFC5712422.1"/>
    </source>
</evidence>
<keyword evidence="4 12" id="KW-0812">Transmembrane</keyword>
<organism evidence="14 15">
    <name type="scientific">Thalassorhabdus alkalitolerans</name>
    <dbReference type="NCBI Taxonomy" id="2282697"/>
    <lineage>
        <taxon>Bacteria</taxon>
        <taxon>Bacillati</taxon>
        <taxon>Bacillota</taxon>
        <taxon>Bacilli</taxon>
        <taxon>Bacillales</taxon>
        <taxon>Bacillaceae</taxon>
        <taxon>Thalassorhabdus</taxon>
    </lineage>
</organism>
<evidence type="ECO:0000256" key="9">
    <source>
        <dbReference type="ARBA" id="ARBA00023065"/>
    </source>
</evidence>
<keyword evidence="11 14" id="KW-0407">Ion channel</keyword>
<feature type="transmembrane region" description="Helical" evidence="12">
    <location>
        <begin position="36"/>
        <end position="55"/>
    </location>
</feature>
<dbReference type="PANTHER" id="PTHR11537:SF254">
    <property type="entry name" value="POTASSIUM VOLTAGE-GATED CHANNEL PROTEIN SHAB"/>
    <property type="match status" value="1"/>
</dbReference>
<sequence>MKRSSKPVYVILYEIFMVALAILSVSMIWIDNVYVPQIDLMVWLIFTIDVSVRFFKAGSKWEYVKKNPFDILAIVPFDSLFQMARIARLIRALRAVAIINYYARGLTAVLMTNNLHKVLTVTIMLIMFTAIPMPYIEPSIESYGDAVWWSIVTSTTVGYGDISPETGGGRMIALLLMLSGIGVIGMVTGSVATYFLSDKNKENPTVTHIVDQLSNYEELTADEVKRLGLLLTELEKEKSKSEQKVSDTH</sequence>
<feature type="domain" description="Ion transport" evidence="13">
    <location>
        <begin position="13"/>
        <end position="200"/>
    </location>
</feature>
<dbReference type="EMBL" id="JBHSOZ010000003">
    <property type="protein sequence ID" value="MFC5712422.1"/>
    <property type="molecule type" value="Genomic_DNA"/>
</dbReference>
<reference evidence="15" key="1">
    <citation type="journal article" date="2019" name="Int. J. Syst. Evol. Microbiol.">
        <title>The Global Catalogue of Microorganisms (GCM) 10K type strain sequencing project: providing services to taxonomists for standard genome sequencing and annotation.</title>
        <authorList>
            <consortium name="The Broad Institute Genomics Platform"/>
            <consortium name="The Broad Institute Genome Sequencing Center for Infectious Disease"/>
            <person name="Wu L."/>
            <person name="Ma J."/>
        </authorList>
    </citation>
    <scope>NUCLEOTIDE SEQUENCE [LARGE SCALE GENOMIC DNA]</scope>
    <source>
        <strain evidence="15">CECT 7184</strain>
    </source>
</reference>
<evidence type="ECO:0000256" key="6">
    <source>
        <dbReference type="ARBA" id="ARBA00022882"/>
    </source>
</evidence>
<name>A0ABW0YLR8_9BACI</name>
<protein>
    <submittedName>
        <fullName evidence="14">Potassium channel family protein</fullName>
    </submittedName>
</protein>
<accession>A0ABW0YLR8</accession>
<evidence type="ECO:0000256" key="2">
    <source>
        <dbReference type="ARBA" id="ARBA00022448"/>
    </source>
</evidence>
<keyword evidence="8 12" id="KW-1133">Transmembrane helix</keyword>
<dbReference type="PANTHER" id="PTHR11537">
    <property type="entry name" value="VOLTAGE-GATED POTASSIUM CHANNEL"/>
    <property type="match status" value="1"/>
</dbReference>
<evidence type="ECO:0000256" key="1">
    <source>
        <dbReference type="ARBA" id="ARBA00004141"/>
    </source>
</evidence>
<evidence type="ECO:0000256" key="11">
    <source>
        <dbReference type="ARBA" id="ARBA00023303"/>
    </source>
</evidence>
<comment type="subcellular location">
    <subcellularLocation>
        <location evidence="1">Membrane</location>
        <topology evidence="1">Multi-pass membrane protein</topology>
    </subcellularLocation>
</comment>
<dbReference type="Gene3D" id="1.20.120.350">
    <property type="entry name" value="Voltage-gated potassium channels. Chain C"/>
    <property type="match status" value="1"/>
</dbReference>
<dbReference type="GO" id="GO:0034220">
    <property type="term" value="P:monoatomic ion transmembrane transport"/>
    <property type="evidence" value="ECO:0007669"/>
    <property type="project" value="UniProtKB-KW"/>
</dbReference>
<dbReference type="Pfam" id="PF00520">
    <property type="entry name" value="Ion_trans"/>
    <property type="match status" value="1"/>
</dbReference>
<gene>
    <name evidence="14" type="ORF">ACFPU1_06490</name>
</gene>
<keyword evidence="9" id="KW-0406">Ion transport</keyword>
<evidence type="ECO:0000256" key="4">
    <source>
        <dbReference type="ARBA" id="ARBA00022692"/>
    </source>
</evidence>
<comment type="caution">
    <text evidence="14">The sequence shown here is derived from an EMBL/GenBank/DDBJ whole genome shotgun (WGS) entry which is preliminary data.</text>
</comment>
<evidence type="ECO:0000313" key="15">
    <source>
        <dbReference type="Proteomes" id="UP001596142"/>
    </source>
</evidence>
<feature type="transmembrane region" description="Helical" evidence="12">
    <location>
        <begin position="172"/>
        <end position="196"/>
    </location>
</feature>
<evidence type="ECO:0000256" key="7">
    <source>
        <dbReference type="ARBA" id="ARBA00022958"/>
    </source>
</evidence>
<keyword evidence="6" id="KW-0851">Voltage-gated channel</keyword>
<dbReference type="SUPFAM" id="SSF81324">
    <property type="entry name" value="Voltage-gated potassium channels"/>
    <property type="match status" value="1"/>
</dbReference>
<dbReference type="RefSeq" id="WP_385939562.1">
    <property type="nucleotide sequence ID" value="NZ_JBHSOZ010000003.1"/>
</dbReference>
<evidence type="ECO:0000256" key="10">
    <source>
        <dbReference type="ARBA" id="ARBA00023136"/>
    </source>
</evidence>
<keyword evidence="15" id="KW-1185">Reference proteome</keyword>
<dbReference type="InterPro" id="IPR005821">
    <property type="entry name" value="Ion_trans_dom"/>
</dbReference>
<keyword evidence="5" id="KW-0631">Potassium channel</keyword>